<dbReference type="EMBL" id="LAYJ01000063">
    <property type="protein sequence ID" value="KKI51818.1"/>
    <property type="molecule type" value="Genomic_DNA"/>
</dbReference>
<dbReference type="OrthoDB" id="3078218at2"/>
<proteinExistence type="predicted"/>
<accession>A0A0M2NI21</accession>
<dbReference type="InterPro" id="IPR003961">
    <property type="entry name" value="FN3_dom"/>
</dbReference>
<protein>
    <submittedName>
        <fullName evidence="1">Phage major tail protein phi13</fullName>
    </submittedName>
</protein>
<dbReference type="Proteomes" id="UP000034076">
    <property type="component" value="Unassembled WGS sequence"/>
</dbReference>
<sequence>MSKPRPRIGVDQLYYAKVLSDTSEGTIYSAPVWMQGVNAIGYNPNTQAAPYDADDGTYESYSADGEIQTTVTVADLTPQIYADIMGLQRDANGMVIEGEDDNAPEVALGFRSQKSNGAYRFIWILKGKFSKQQEDYSTKGGSGVTYQGKTIMHTALKRTSDGERRHILDSDDPLNTLTLKQLSSPEDGWFSSPNFTVAGYVNAATPVSDLVATSGAAAGQITLAWTAATGASNVAIQVSQGSDWITVDNKAAADSAATLTGLQAGKDYLVRLYVTGGAKAGISNVSAAKAGAGS</sequence>
<dbReference type="Gene3D" id="2.60.40.10">
    <property type="entry name" value="Immunoglobulins"/>
    <property type="match status" value="1"/>
</dbReference>
<dbReference type="InterPro" id="IPR006490">
    <property type="entry name" value="Maj_tail_phi13"/>
</dbReference>
<dbReference type="CDD" id="cd00063">
    <property type="entry name" value="FN3"/>
    <property type="match status" value="1"/>
</dbReference>
<dbReference type="NCBIfam" id="TIGR01603">
    <property type="entry name" value="maj_tail_phi13"/>
    <property type="match status" value="1"/>
</dbReference>
<dbReference type="STRING" id="270498.CHK_0703"/>
<dbReference type="AlphaFoldDB" id="A0A0M2NI21"/>
<name>A0A0M2NI21_9FIRM</name>
<reference evidence="1 2" key="1">
    <citation type="submission" date="2015-04" db="EMBL/GenBank/DDBJ databases">
        <title>Draft genome sequence of bacteremic isolate Catabacter hongkongensis type strain HKU16T.</title>
        <authorList>
            <person name="Lau S.K."/>
            <person name="Teng J.L."/>
            <person name="Huang Y."/>
            <person name="Curreem S.O."/>
            <person name="Tsui S.K."/>
            <person name="Woo P.C."/>
        </authorList>
    </citation>
    <scope>NUCLEOTIDE SEQUENCE [LARGE SCALE GENOMIC DNA]</scope>
    <source>
        <strain evidence="1 2">HKU16</strain>
    </source>
</reference>
<dbReference type="InterPro" id="IPR013783">
    <property type="entry name" value="Ig-like_fold"/>
</dbReference>
<keyword evidence="2" id="KW-1185">Reference proteome</keyword>
<evidence type="ECO:0000313" key="2">
    <source>
        <dbReference type="Proteomes" id="UP000034076"/>
    </source>
</evidence>
<dbReference type="RefSeq" id="WP_052740258.1">
    <property type="nucleotide sequence ID" value="NZ_LAYJ01000063.1"/>
</dbReference>
<gene>
    <name evidence="1" type="ORF">CHK_0703</name>
</gene>
<evidence type="ECO:0000313" key="1">
    <source>
        <dbReference type="EMBL" id="KKI51818.1"/>
    </source>
</evidence>
<comment type="caution">
    <text evidence="1">The sequence shown here is derived from an EMBL/GenBank/DDBJ whole genome shotgun (WGS) entry which is preliminary data.</text>
</comment>
<organism evidence="1 2">
    <name type="scientific">Christensenella hongkongensis</name>
    <dbReference type="NCBI Taxonomy" id="270498"/>
    <lineage>
        <taxon>Bacteria</taxon>
        <taxon>Bacillati</taxon>
        <taxon>Bacillota</taxon>
        <taxon>Clostridia</taxon>
        <taxon>Christensenellales</taxon>
        <taxon>Christensenellaceae</taxon>
        <taxon>Christensenella</taxon>
    </lineage>
</organism>